<protein>
    <submittedName>
        <fullName evidence="1">Uncharacterized protein</fullName>
    </submittedName>
</protein>
<dbReference type="OrthoDB" id="1189659at2"/>
<comment type="caution">
    <text evidence="1">The sequence shown here is derived from an EMBL/GenBank/DDBJ whole genome shotgun (WGS) entry which is preliminary data.</text>
</comment>
<reference evidence="1 2" key="1">
    <citation type="submission" date="2019-07" db="EMBL/GenBank/DDBJ databases">
        <title>Genomic Encyclopedia of Type Strains, Phase IV (KMG-IV): sequencing the most valuable type-strain genomes for metagenomic binning, comparative biology and taxonomic classification.</title>
        <authorList>
            <person name="Goeker M."/>
        </authorList>
    </citation>
    <scope>NUCLEOTIDE SEQUENCE [LARGE SCALE GENOMIC DNA]</scope>
    <source>
        <strain evidence="1 2">DSM 18961</strain>
    </source>
</reference>
<organism evidence="1 2">
    <name type="scientific">Tenacibaculum adriaticum</name>
    <dbReference type="NCBI Taxonomy" id="413713"/>
    <lineage>
        <taxon>Bacteria</taxon>
        <taxon>Pseudomonadati</taxon>
        <taxon>Bacteroidota</taxon>
        <taxon>Flavobacteriia</taxon>
        <taxon>Flavobacteriales</taxon>
        <taxon>Flavobacteriaceae</taxon>
        <taxon>Tenacibaculum</taxon>
    </lineage>
</organism>
<name>A0A5S5DSM9_9FLAO</name>
<gene>
    <name evidence="1" type="ORF">C7447_102258</name>
</gene>
<dbReference type="EMBL" id="VNIA01000002">
    <property type="protein sequence ID" value="TYP98940.1"/>
    <property type="molecule type" value="Genomic_DNA"/>
</dbReference>
<dbReference type="Proteomes" id="UP000323136">
    <property type="component" value="Unassembled WGS sequence"/>
</dbReference>
<proteinExistence type="predicted"/>
<accession>A0A5S5DSM9</accession>
<dbReference type="RefSeq" id="WP_148869740.1">
    <property type="nucleotide sequence ID" value="NZ_VNIA01000002.1"/>
</dbReference>
<keyword evidence="2" id="KW-1185">Reference proteome</keyword>
<dbReference type="AlphaFoldDB" id="A0A5S5DSM9"/>
<sequence length="187" mass="22316">MKKILLPVYRKSEKHSSLPYYILFDIGKRLEFTSKRKAEDFARSLNVYLSDSVRTLMLVQRELYAIYLDYYFELESISSLRLQKKLDGFLSDLEYFHKEYGEGNNSFKMGGYWRILNHVEETLDLSLTLFKEKNNYTIVNKLRSHKQMVSFSYDKINQSITSHVINDDYKKTKFKVLTTKTTFYQSL</sequence>
<evidence type="ECO:0000313" key="1">
    <source>
        <dbReference type="EMBL" id="TYP98940.1"/>
    </source>
</evidence>
<evidence type="ECO:0000313" key="2">
    <source>
        <dbReference type="Proteomes" id="UP000323136"/>
    </source>
</evidence>